<gene>
    <name evidence="1" type="ORF">CTA1_502</name>
</gene>
<evidence type="ECO:0000313" key="2">
    <source>
        <dbReference type="Proteomes" id="UP000310108"/>
    </source>
</evidence>
<proteinExistence type="predicted"/>
<evidence type="ECO:0000313" key="1">
    <source>
        <dbReference type="EMBL" id="TKW54917.1"/>
    </source>
</evidence>
<organism evidence="1 2">
    <name type="scientific">Colletotrichum tanaceti</name>
    <dbReference type="NCBI Taxonomy" id="1306861"/>
    <lineage>
        <taxon>Eukaryota</taxon>
        <taxon>Fungi</taxon>
        <taxon>Dikarya</taxon>
        <taxon>Ascomycota</taxon>
        <taxon>Pezizomycotina</taxon>
        <taxon>Sordariomycetes</taxon>
        <taxon>Hypocreomycetidae</taxon>
        <taxon>Glomerellales</taxon>
        <taxon>Glomerellaceae</taxon>
        <taxon>Colletotrichum</taxon>
        <taxon>Colletotrichum destructivum species complex</taxon>
    </lineage>
</organism>
<dbReference type="AlphaFoldDB" id="A0A4U6XKE1"/>
<reference evidence="1 2" key="1">
    <citation type="journal article" date="2019" name="PLoS ONE">
        <title>Comparative genome analysis indicates high evolutionary potential of pathogenicity genes in Colletotrichum tanaceti.</title>
        <authorList>
            <person name="Lelwala R.V."/>
            <person name="Korhonen P.K."/>
            <person name="Young N.D."/>
            <person name="Scott J.B."/>
            <person name="Ades P.A."/>
            <person name="Gasser R.B."/>
            <person name="Taylor P.W.J."/>
        </authorList>
    </citation>
    <scope>NUCLEOTIDE SEQUENCE [LARGE SCALE GENOMIC DNA]</scope>
    <source>
        <strain evidence="1">BRIP57314</strain>
    </source>
</reference>
<dbReference type="Gene3D" id="2.60.120.200">
    <property type="match status" value="1"/>
</dbReference>
<dbReference type="EMBL" id="PJEX01000117">
    <property type="protein sequence ID" value="TKW54917.1"/>
    <property type="molecule type" value="Genomic_DNA"/>
</dbReference>
<accession>A0A4U6XKE1</accession>
<sequence>METTSNGTVVATASGCSVDLSGVADGTSDVYLRIVADLHPTFGVEADNPAQLVYSTDGENFTQLGPDYWCHNRWQYFLAFRFAVFNYATKALGGSILVKEFTLELVE</sequence>
<evidence type="ECO:0008006" key="3">
    <source>
        <dbReference type="Google" id="ProtNLM"/>
    </source>
</evidence>
<comment type="caution">
    <text evidence="1">The sequence shown here is derived from an EMBL/GenBank/DDBJ whole genome shotgun (WGS) entry which is preliminary data.</text>
</comment>
<name>A0A4U6XKE1_9PEZI</name>
<keyword evidence="2" id="KW-1185">Reference proteome</keyword>
<dbReference type="Proteomes" id="UP000310108">
    <property type="component" value="Unassembled WGS sequence"/>
</dbReference>
<dbReference type="STRING" id="1306861.A0A4U6XKE1"/>
<protein>
    <recommendedName>
        <fullName evidence="3">Beta-xylosidase C-terminal Concanavalin A-like domain-containing protein</fullName>
    </recommendedName>
</protein>